<dbReference type="SUPFAM" id="SSF55031">
    <property type="entry name" value="Bacterial exopeptidase dimerisation domain"/>
    <property type="match status" value="1"/>
</dbReference>
<evidence type="ECO:0000259" key="6">
    <source>
        <dbReference type="Pfam" id="PF07687"/>
    </source>
</evidence>
<evidence type="ECO:0000256" key="3">
    <source>
        <dbReference type="ARBA" id="ARBA00022801"/>
    </source>
</evidence>
<keyword evidence="3" id="KW-0378">Hydrolase</keyword>
<dbReference type="PANTHER" id="PTHR43808">
    <property type="entry name" value="ACETYLORNITHINE DEACETYLASE"/>
    <property type="match status" value="1"/>
</dbReference>
<dbReference type="PANTHER" id="PTHR43808:SF9">
    <property type="entry name" value="BLL0789 PROTEIN"/>
    <property type="match status" value="1"/>
</dbReference>
<dbReference type="PROSITE" id="PS00758">
    <property type="entry name" value="ARGE_DAPE_CPG2_1"/>
    <property type="match status" value="1"/>
</dbReference>
<gene>
    <name evidence="7" type="ORF">DVS28_a2139</name>
</gene>
<sequence>MTARPTDTRLDAIRASVARREQAYLDLLRDLVAIDSGSLDHEGVRRITDVLEGILIAERFAVEHVPVGALHVLVGRRAGTGPTILLNAHMDTVYDRGTAAERPFEIVDGHVRGAGVADDKCGIVAALIAVQALDEVGSDADLMVVFTPDEELGSPFSAPVTARLAAEADVALCLEAGREDGSLVSARKGGANLRAQLTGRGAHSGVEPHKGINAALHMAHAIVGLEALNDFDRGTTVNVGVARAGSRSNIVPAEATMWIDLRAWTVEEYDTLLAEAQRVVCAPHVDGVQVATRLEASSPPMEATPAVTALGDLACALGAELGIDGIRHVHTGGMGDANIVATAGIPVLDGLAPVGGDDHTPAEWLDAASIVPRVTLLAALIDRLAVDGVPAP</sequence>
<evidence type="ECO:0000256" key="4">
    <source>
        <dbReference type="ARBA" id="ARBA00022833"/>
    </source>
</evidence>
<keyword evidence="8" id="KW-1185">Reference proteome</keyword>
<evidence type="ECO:0000313" key="8">
    <source>
        <dbReference type="Proteomes" id="UP000264006"/>
    </source>
</evidence>
<dbReference type="Gene3D" id="3.30.70.360">
    <property type="match status" value="1"/>
</dbReference>
<protein>
    <submittedName>
        <fullName evidence="7">Carboxypeptidase G2</fullName>
    </submittedName>
</protein>
<dbReference type="InterPro" id="IPR036264">
    <property type="entry name" value="Bact_exopeptidase_dim_dom"/>
</dbReference>
<dbReference type="AlphaFoldDB" id="A0A346XX75"/>
<dbReference type="InterPro" id="IPR017150">
    <property type="entry name" value="Pept_M20_glutamate_carboxypep"/>
</dbReference>
<dbReference type="GO" id="GO:0004180">
    <property type="term" value="F:carboxypeptidase activity"/>
    <property type="evidence" value="ECO:0007669"/>
    <property type="project" value="UniProtKB-KW"/>
</dbReference>
<dbReference type="RefSeq" id="WP_164710372.1">
    <property type="nucleotide sequence ID" value="NZ_CP031165.1"/>
</dbReference>
<dbReference type="Pfam" id="PF07687">
    <property type="entry name" value="M20_dimer"/>
    <property type="match status" value="1"/>
</dbReference>
<dbReference type="Gene3D" id="3.40.630.10">
    <property type="entry name" value="Zn peptidases"/>
    <property type="match status" value="1"/>
</dbReference>
<proteinExistence type="predicted"/>
<dbReference type="Proteomes" id="UP000264006">
    <property type="component" value="Chromosome"/>
</dbReference>
<dbReference type="EMBL" id="CP031165">
    <property type="protein sequence ID" value="AXV06822.1"/>
    <property type="molecule type" value="Genomic_DNA"/>
</dbReference>
<dbReference type="KEGG" id="euz:DVS28_a2139"/>
<accession>A0A346XX75</accession>
<dbReference type="SUPFAM" id="SSF53187">
    <property type="entry name" value="Zn-dependent exopeptidases"/>
    <property type="match status" value="1"/>
</dbReference>
<keyword evidence="7" id="KW-0121">Carboxypeptidase</keyword>
<feature type="active site" description="Proton acceptor" evidence="5">
    <location>
        <position position="150"/>
    </location>
</feature>
<feature type="active site" evidence="5">
    <location>
        <position position="91"/>
    </location>
</feature>
<dbReference type="Pfam" id="PF01546">
    <property type="entry name" value="Peptidase_M20"/>
    <property type="match status" value="1"/>
</dbReference>
<feature type="domain" description="Peptidase M20 dimerisation" evidence="6">
    <location>
        <begin position="186"/>
        <end position="280"/>
    </location>
</feature>
<dbReference type="InterPro" id="IPR011650">
    <property type="entry name" value="Peptidase_M20_dimer"/>
</dbReference>
<keyword evidence="4" id="KW-0862">Zinc</keyword>
<organism evidence="7 8">
    <name type="scientific">Euzebya pacifica</name>
    <dbReference type="NCBI Taxonomy" id="1608957"/>
    <lineage>
        <taxon>Bacteria</taxon>
        <taxon>Bacillati</taxon>
        <taxon>Actinomycetota</taxon>
        <taxon>Nitriliruptoria</taxon>
        <taxon>Euzebyales</taxon>
    </lineage>
</organism>
<dbReference type="InterPro" id="IPR001261">
    <property type="entry name" value="ArgE/DapE_CS"/>
</dbReference>
<dbReference type="InterPro" id="IPR002933">
    <property type="entry name" value="Peptidase_M20"/>
</dbReference>
<evidence type="ECO:0000256" key="2">
    <source>
        <dbReference type="ARBA" id="ARBA00022723"/>
    </source>
</evidence>
<evidence type="ECO:0000313" key="7">
    <source>
        <dbReference type="EMBL" id="AXV06822.1"/>
    </source>
</evidence>
<reference evidence="7 8" key="1">
    <citation type="submission" date="2018-09" db="EMBL/GenBank/DDBJ databases">
        <title>Complete genome sequence of Euzebya sp. DY32-46 isolated from seawater of Pacific Ocean.</title>
        <authorList>
            <person name="Xu L."/>
            <person name="Wu Y.-H."/>
            <person name="Xu X.-W."/>
        </authorList>
    </citation>
    <scope>NUCLEOTIDE SEQUENCE [LARGE SCALE GENOMIC DNA]</scope>
    <source>
        <strain evidence="7 8">DY32-46</strain>
    </source>
</reference>
<comment type="cofactor">
    <cofactor evidence="1">
        <name>Zn(2+)</name>
        <dbReference type="ChEBI" id="CHEBI:29105"/>
    </cofactor>
</comment>
<dbReference type="PIRSF" id="PIRSF037238">
    <property type="entry name" value="Carboxypeptidase_G2"/>
    <property type="match status" value="1"/>
</dbReference>
<dbReference type="GO" id="GO:0046872">
    <property type="term" value="F:metal ion binding"/>
    <property type="evidence" value="ECO:0007669"/>
    <property type="project" value="UniProtKB-KW"/>
</dbReference>
<evidence type="ECO:0000256" key="5">
    <source>
        <dbReference type="PIRSR" id="PIRSR037238-1"/>
    </source>
</evidence>
<name>A0A346XX75_9ACTN</name>
<keyword evidence="7" id="KW-0645">Protease</keyword>
<keyword evidence="2" id="KW-0479">Metal-binding</keyword>
<dbReference type="CDD" id="cd03885">
    <property type="entry name" value="M20_CPDG2"/>
    <property type="match status" value="1"/>
</dbReference>
<evidence type="ECO:0000256" key="1">
    <source>
        <dbReference type="ARBA" id="ARBA00001947"/>
    </source>
</evidence>
<dbReference type="InterPro" id="IPR050072">
    <property type="entry name" value="Peptidase_M20A"/>
</dbReference>